<comment type="caution">
    <text evidence="1">The sequence shown here is derived from an EMBL/GenBank/DDBJ whole genome shotgun (WGS) entry which is preliminary data.</text>
</comment>
<accession>A0A9D1W1R8</accession>
<organism evidence="1 2">
    <name type="scientific">Candidatus Borkfalkia faecavium</name>
    <dbReference type="NCBI Taxonomy" id="2838508"/>
    <lineage>
        <taxon>Bacteria</taxon>
        <taxon>Bacillati</taxon>
        <taxon>Bacillota</taxon>
        <taxon>Clostridia</taxon>
        <taxon>Christensenellales</taxon>
        <taxon>Christensenellaceae</taxon>
        <taxon>Candidatus Borkfalkia</taxon>
    </lineage>
</organism>
<sequence length="322" mass="35090">MRIHFSAALPCLLRLDGANAGCVGEAEQFADLCPPGALAEFLPADGDYVPLAFMVDETFFRRPPACADVYRSDCCADIYAARFCTREVRFTLLAQGSAAGLAATAFDAGTPLLLLEGGGVFATHPLPRGEYDIGEEHIGGERFVRAFCRCGGGSRLLLFSEEGKQVLDERADFYEGGKQLCLRARIADIAGHTQERRFCSEEGILRETARTARPREGYDPDKLPEAVLPFAFFQAMAAGGDLSPYLSAELLGQREALAAYLGDFCAVRLPKEVFYLTHEGSAAGLTYRAGKNLFDVRWFAAELRGRKIENVRPVGGSDFLFA</sequence>
<reference evidence="1" key="2">
    <citation type="submission" date="2021-04" db="EMBL/GenBank/DDBJ databases">
        <authorList>
            <person name="Gilroy R."/>
        </authorList>
    </citation>
    <scope>NUCLEOTIDE SEQUENCE</scope>
    <source>
        <strain evidence="1">2189</strain>
    </source>
</reference>
<proteinExistence type="predicted"/>
<dbReference type="AlphaFoldDB" id="A0A9D1W1R8"/>
<evidence type="ECO:0000313" key="2">
    <source>
        <dbReference type="Proteomes" id="UP000886847"/>
    </source>
</evidence>
<gene>
    <name evidence="1" type="ORF">H9851_03110</name>
</gene>
<dbReference type="Proteomes" id="UP000886847">
    <property type="component" value="Unassembled WGS sequence"/>
</dbReference>
<name>A0A9D1W1R8_9FIRM</name>
<evidence type="ECO:0000313" key="1">
    <source>
        <dbReference type="EMBL" id="HIX50252.1"/>
    </source>
</evidence>
<reference evidence="1" key="1">
    <citation type="journal article" date="2021" name="PeerJ">
        <title>Extensive microbial diversity within the chicken gut microbiome revealed by metagenomics and culture.</title>
        <authorList>
            <person name="Gilroy R."/>
            <person name="Ravi A."/>
            <person name="Getino M."/>
            <person name="Pursley I."/>
            <person name="Horton D.L."/>
            <person name="Alikhan N.F."/>
            <person name="Baker D."/>
            <person name="Gharbi K."/>
            <person name="Hall N."/>
            <person name="Watson M."/>
            <person name="Adriaenssens E.M."/>
            <person name="Foster-Nyarko E."/>
            <person name="Jarju S."/>
            <person name="Secka A."/>
            <person name="Antonio M."/>
            <person name="Oren A."/>
            <person name="Chaudhuri R.R."/>
            <person name="La Ragione R."/>
            <person name="Hildebrand F."/>
            <person name="Pallen M.J."/>
        </authorList>
    </citation>
    <scope>NUCLEOTIDE SEQUENCE</scope>
    <source>
        <strain evidence="1">2189</strain>
    </source>
</reference>
<dbReference type="EMBL" id="DXEW01000017">
    <property type="protein sequence ID" value="HIX50252.1"/>
    <property type="molecule type" value="Genomic_DNA"/>
</dbReference>
<protein>
    <submittedName>
        <fullName evidence="1">Uncharacterized protein</fullName>
    </submittedName>
</protein>